<dbReference type="InterPro" id="IPR002126">
    <property type="entry name" value="Cadherin-like_dom"/>
</dbReference>
<feature type="disulfide bond" evidence="14">
    <location>
        <begin position="1174"/>
        <end position="1191"/>
    </location>
</feature>
<feature type="transmembrane region" description="Helical" evidence="16">
    <location>
        <begin position="1581"/>
        <end position="1604"/>
    </location>
</feature>
<dbReference type="PROSITE" id="PS00022">
    <property type="entry name" value="EGF_1"/>
    <property type="match status" value="4"/>
</dbReference>
<dbReference type="FunFam" id="2.60.120.200:FF:000250">
    <property type="entry name" value="Fat-like cadherin-related tumor suppressor homolog"/>
    <property type="match status" value="1"/>
</dbReference>
<dbReference type="InterPro" id="IPR001881">
    <property type="entry name" value="EGF-like_Ca-bd_dom"/>
</dbReference>
<dbReference type="Gene3D" id="2.60.120.200">
    <property type="match status" value="1"/>
</dbReference>
<dbReference type="FunFam" id="2.60.40.60:FF:000024">
    <property type="entry name" value="FAT atypical cadherin 3"/>
    <property type="match status" value="1"/>
</dbReference>
<dbReference type="InterPro" id="IPR000152">
    <property type="entry name" value="EGF-type_Asp/Asn_hydroxyl_site"/>
</dbReference>
<dbReference type="Pfam" id="PF00008">
    <property type="entry name" value="EGF"/>
    <property type="match status" value="1"/>
</dbReference>
<comment type="subcellular location">
    <subcellularLocation>
        <location evidence="1">Cell membrane</location>
        <topology evidence="1">Single-pass type I membrane protein</topology>
    </subcellularLocation>
</comment>
<dbReference type="SMART" id="SM00112">
    <property type="entry name" value="CA"/>
    <property type="match status" value="9"/>
</dbReference>
<dbReference type="InterPro" id="IPR020894">
    <property type="entry name" value="Cadherin_CS"/>
</dbReference>
<dbReference type="GO" id="GO:0007424">
    <property type="term" value="P:open tracheal system development"/>
    <property type="evidence" value="ECO:0007669"/>
    <property type="project" value="UniProtKB-ARBA"/>
</dbReference>
<keyword evidence="5" id="KW-0732">Signal</keyword>
<evidence type="ECO:0000256" key="11">
    <source>
        <dbReference type="ARBA" id="ARBA00023157"/>
    </source>
</evidence>
<dbReference type="CDD" id="cd11304">
    <property type="entry name" value="Cadherin_repeat"/>
    <property type="match status" value="9"/>
</dbReference>
<feature type="disulfide bond" evidence="14">
    <location>
        <begin position="1438"/>
        <end position="1447"/>
    </location>
</feature>
<dbReference type="InterPro" id="IPR013320">
    <property type="entry name" value="ConA-like_dom_sf"/>
</dbReference>
<evidence type="ECO:0000256" key="5">
    <source>
        <dbReference type="ARBA" id="ARBA00022729"/>
    </source>
</evidence>
<gene>
    <name evidence="20" type="primary">106091366</name>
</gene>
<keyword evidence="11 14" id="KW-1015">Disulfide bond</keyword>
<keyword evidence="6" id="KW-0677">Repeat</keyword>
<dbReference type="SMART" id="SM00179">
    <property type="entry name" value="EGF_CA"/>
    <property type="match status" value="4"/>
</dbReference>
<evidence type="ECO:0000256" key="2">
    <source>
        <dbReference type="ARBA" id="ARBA00022475"/>
    </source>
</evidence>
<dbReference type="GO" id="GO:0005886">
    <property type="term" value="C:plasma membrane"/>
    <property type="evidence" value="ECO:0007669"/>
    <property type="project" value="UniProtKB-SubCell"/>
</dbReference>
<feature type="region of interest" description="Disordered" evidence="15">
    <location>
        <begin position="1813"/>
        <end position="1839"/>
    </location>
</feature>
<dbReference type="FunFam" id="2.60.40.60:FF:000013">
    <property type="entry name" value="Cadherin EGF LAG seven-pass G-type receptor"/>
    <property type="match status" value="1"/>
</dbReference>
<dbReference type="GO" id="GO:0048589">
    <property type="term" value="P:developmental growth"/>
    <property type="evidence" value="ECO:0007669"/>
    <property type="project" value="UniProtKB-ARBA"/>
</dbReference>
<evidence type="ECO:0000256" key="15">
    <source>
        <dbReference type="SAM" id="MobiDB-lite"/>
    </source>
</evidence>
<feature type="domain" description="EGF-like" evidence="18">
    <location>
        <begin position="1412"/>
        <end position="1448"/>
    </location>
</feature>
<feature type="domain" description="EGF-like" evidence="18">
    <location>
        <begin position="1488"/>
        <end position="1523"/>
    </location>
</feature>
<evidence type="ECO:0000256" key="12">
    <source>
        <dbReference type="ARBA" id="ARBA00023180"/>
    </source>
</evidence>
<feature type="domain" description="EGF-like" evidence="18">
    <location>
        <begin position="1450"/>
        <end position="1487"/>
    </location>
</feature>
<evidence type="ECO:0000256" key="16">
    <source>
        <dbReference type="SAM" id="Phobius"/>
    </source>
</evidence>
<evidence type="ECO:0000313" key="21">
    <source>
        <dbReference type="Proteomes" id="UP000095300"/>
    </source>
</evidence>
<evidence type="ECO:0000256" key="3">
    <source>
        <dbReference type="ARBA" id="ARBA00022536"/>
    </source>
</evidence>
<feature type="domain" description="Cadherin" evidence="19">
    <location>
        <begin position="567"/>
        <end position="671"/>
    </location>
</feature>
<evidence type="ECO:0000256" key="7">
    <source>
        <dbReference type="ARBA" id="ARBA00022837"/>
    </source>
</evidence>
<dbReference type="GO" id="GO:0007163">
    <property type="term" value="P:establishment or maintenance of cell polarity"/>
    <property type="evidence" value="ECO:0007669"/>
    <property type="project" value="UniProtKB-ARBA"/>
</dbReference>
<keyword evidence="4 16" id="KW-0812">Transmembrane</keyword>
<dbReference type="PANTHER" id="PTHR24026">
    <property type="entry name" value="FAT ATYPICAL CADHERIN-RELATED"/>
    <property type="match status" value="1"/>
</dbReference>
<dbReference type="Proteomes" id="UP000095300">
    <property type="component" value="Unassembled WGS sequence"/>
</dbReference>
<dbReference type="FunFam" id="2.60.40.60:FF:000080">
    <property type="entry name" value="FAT atypical cadherin 1"/>
    <property type="match status" value="1"/>
</dbReference>
<dbReference type="SUPFAM" id="SSF57196">
    <property type="entry name" value="EGF/Laminin"/>
    <property type="match status" value="5"/>
</dbReference>
<dbReference type="GO" id="GO:0030855">
    <property type="term" value="P:epithelial cell differentiation"/>
    <property type="evidence" value="ECO:0007669"/>
    <property type="project" value="UniProtKB-ARBA"/>
</dbReference>
<protein>
    <submittedName>
        <fullName evidence="20">Uncharacterized protein</fullName>
    </submittedName>
</protein>
<dbReference type="Pfam" id="PF02210">
    <property type="entry name" value="Laminin_G_2"/>
    <property type="match status" value="1"/>
</dbReference>
<evidence type="ECO:0000259" key="18">
    <source>
        <dbReference type="PROSITE" id="PS50026"/>
    </source>
</evidence>
<evidence type="ECO:0000256" key="9">
    <source>
        <dbReference type="ARBA" id="ARBA00022989"/>
    </source>
</evidence>
<dbReference type="GO" id="GO:0001736">
    <property type="term" value="P:establishment of planar polarity"/>
    <property type="evidence" value="ECO:0007669"/>
    <property type="project" value="UniProtKB-ARBA"/>
</dbReference>
<keyword evidence="10 16" id="KW-0472">Membrane</keyword>
<evidence type="ECO:0000313" key="20">
    <source>
        <dbReference type="EnsemblMetazoa" id="SCAU008311-PC"/>
    </source>
</evidence>
<keyword evidence="2" id="KW-1003">Cell membrane</keyword>
<dbReference type="GO" id="GO:0008104">
    <property type="term" value="P:intracellular protein localization"/>
    <property type="evidence" value="ECO:0007669"/>
    <property type="project" value="UniProtKB-ARBA"/>
</dbReference>
<feature type="domain" description="Cadherin" evidence="19">
    <location>
        <begin position="882"/>
        <end position="989"/>
    </location>
</feature>
<dbReference type="InterPro" id="IPR001791">
    <property type="entry name" value="Laminin_G"/>
</dbReference>
<evidence type="ECO:0000256" key="4">
    <source>
        <dbReference type="ARBA" id="ARBA00022692"/>
    </source>
</evidence>
<feature type="disulfide bond" evidence="14">
    <location>
        <begin position="1551"/>
        <end position="1560"/>
    </location>
</feature>
<feature type="domain" description="Cadherin" evidence="19">
    <location>
        <begin position="777"/>
        <end position="881"/>
    </location>
</feature>
<dbReference type="InterPro" id="IPR000742">
    <property type="entry name" value="EGF"/>
</dbReference>
<keyword evidence="3 14" id="KW-0245">EGF-like domain</keyword>
<dbReference type="Gene3D" id="2.10.25.10">
    <property type="entry name" value="Laminin"/>
    <property type="match status" value="5"/>
</dbReference>
<feature type="domain" description="Cadherin" evidence="19">
    <location>
        <begin position="672"/>
        <end position="776"/>
    </location>
</feature>
<keyword evidence="12" id="KW-0325">Glycoprotein</keyword>
<dbReference type="Pfam" id="PF00028">
    <property type="entry name" value="Cadherin"/>
    <property type="match status" value="7"/>
</dbReference>
<dbReference type="VEuPathDB" id="VectorBase:SCAU008311"/>
<dbReference type="Gene3D" id="2.60.40.60">
    <property type="entry name" value="Cadherins"/>
    <property type="match status" value="9"/>
</dbReference>
<dbReference type="FunFam" id="2.60.40.60:FF:000033">
    <property type="entry name" value="FAT atypical cadherin 1"/>
    <property type="match status" value="1"/>
</dbReference>
<dbReference type="InterPro" id="IPR018097">
    <property type="entry name" value="EGF_Ca-bd_CS"/>
</dbReference>
<feature type="domain" description="Cadherin" evidence="19">
    <location>
        <begin position="58"/>
        <end position="154"/>
    </location>
</feature>
<evidence type="ECO:0000256" key="1">
    <source>
        <dbReference type="ARBA" id="ARBA00004251"/>
    </source>
</evidence>
<feature type="domain" description="Cadherin" evidence="19">
    <location>
        <begin position="260"/>
        <end position="364"/>
    </location>
</feature>
<dbReference type="PRINTS" id="PR00205">
    <property type="entry name" value="CADHERIN"/>
</dbReference>
<proteinExistence type="predicted"/>
<dbReference type="FunFam" id="2.10.25.10:FF:000508">
    <property type="entry name" value="Eyes shut homolog"/>
    <property type="match status" value="1"/>
</dbReference>
<evidence type="ECO:0000256" key="8">
    <source>
        <dbReference type="ARBA" id="ARBA00022889"/>
    </source>
</evidence>
<dbReference type="FunFam" id="2.60.40.60:FF:000100">
    <property type="entry name" value="protocadherin Fat 2"/>
    <property type="match status" value="1"/>
</dbReference>
<feature type="domain" description="Cadherin" evidence="19">
    <location>
        <begin position="155"/>
        <end position="259"/>
    </location>
</feature>
<dbReference type="InterPro" id="IPR015919">
    <property type="entry name" value="Cadherin-like_sf"/>
</dbReference>
<dbReference type="PROSITE" id="PS01186">
    <property type="entry name" value="EGF_2"/>
    <property type="match status" value="1"/>
</dbReference>
<evidence type="ECO:0000256" key="6">
    <source>
        <dbReference type="ARBA" id="ARBA00022737"/>
    </source>
</evidence>
<evidence type="ECO:0000256" key="10">
    <source>
        <dbReference type="ARBA" id="ARBA00023136"/>
    </source>
</evidence>
<dbReference type="FunFam" id="2.60.40.60:FF:000005">
    <property type="entry name" value="Protocadherin 9"/>
    <property type="match status" value="1"/>
</dbReference>
<dbReference type="SUPFAM" id="SSF49899">
    <property type="entry name" value="Concanavalin A-like lectins/glucanases"/>
    <property type="match status" value="1"/>
</dbReference>
<feature type="domain" description="Cadherin" evidence="19">
    <location>
        <begin position="360"/>
        <end position="463"/>
    </location>
</feature>
<name>A0A1I8PI62_STOCA</name>
<feature type="domain" description="EGF-like" evidence="18">
    <location>
        <begin position="1165"/>
        <end position="1203"/>
    </location>
</feature>
<dbReference type="FunFam" id="2.10.25.10:FF:000682">
    <property type="entry name" value="Fat-like cadherin-related tumor suppressor homolog"/>
    <property type="match status" value="1"/>
</dbReference>
<evidence type="ECO:0000259" key="19">
    <source>
        <dbReference type="PROSITE" id="PS50268"/>
    </source>
</evidence>
<dbReference type="GO" id="GO:0005509">
    <property type="term" value="F:calcium ion binding"/>
    <property type="evidence" value="ECO:0007669"/>
    <property type="project" value="UniProtKB-UniRule"/>
</dbReference>
<accession>A0A1I8PI62</accession>
<dbReference type="PROSITE" id="PS00010">
    <property type="entry name" value="ASX_HYDROXYL"/>
    <property type="match status" value="2"/>
</dbReference>
<dbReference type="GO" id="GO:0007156">
    <property type="term" value="P:homophilic cell adhesion via plasma membrane adhesion molecules"/>
    <property type="evidence" value="ECO:0007669"/>
    <property type="project" value="InterPro"/>
</dbReference>
<dbReference type="PROSITE" id="PS50268">
    <property type="entry name" value="CADHERIN_2"/>
    <property type="match status" value="9"/>
</dbReference>
<reference evidence="20" key="1">
    <citation type="submission" date="2020-05" db="UniProtKB">
        <authorList>
            <consortium name="EnsemblMetazoa"/>
        </authorList>
    </citation>
    <scope>IDENTIFICATION</scope>
    <source>
        <strain evidence="20">USDA</strain>
    </source>
</reference>
<dbReference type="SMART" id="SM00282">
    <property type="entry name" value="LamG"/>
    <property type="match status" value="1"/>
</dbReference>
<feature type="disulfide bond" evidence="14">
    <location>
        <begin position="1477"/>
        <end position="1486"/>
    </location>
</feature>
<dbReference type="FunFam" id="2.60.40.60:FF:000084">
    <property type="entry name" value="FAT atypical cadherin 3"/>
    <property type="match status" value="1"/>
</dbReference>
<keyword evidence="9 16" id="KW-1133">Transmembrane helix</keyword>
<comment type="caution">
    <text evidence="14">Lacks conserved residue(s) required for the propagation of feature annotation.</text>
</comment>
<sequence length="1992" mass="223435">MLTTAGEIVVTKPLTNLSNLIIQFFVRASDNGYPTKRSNYIPVTLQIVGSQVVIPSFEKTKLNMNIEETCAPGTILTKLKVSGNFSAKFSLASESTTFAITENGDIILIQALDREMQAVEHIVAVFETITEPVLFAYTDIIFHIQDNNDNYPKFSNLIYNIDVPENNEKGSSIMKITAADADEGPNGDIRYYMEDDNYNNVFEIDIYSGWITQIGILDRETCSEYYFNVVASDNGASKQISNVRVSITITDYNDNAPQFKDDILTFSVPENALPGTVLNRLLITDLDVEKYNLNFFIVSGDNKSQFQIASSGELFVSRKLDREESSSYNLSVAVTDGKFVSYANLLIYVIDINDNYPICITPRYEVTIDESIPVGASILKVNAIDLDDEENNKIRFYITGNNSDHFYVDKNEGVLKVAHEIDREWRSKYILQVHVQDGKELLQECICEIIVTVDDVNDNIPKFSMQKYISSISEDARVHTIVTKVHAIDKDFGVNRKITYSFVDNSDFFEINPLNGIIKLRKELDRENISVFNCTIKAEDNGYPRLFSTANAVVHVLDINDNPPEFQLKQYKSPVWENTTIGSEIIQVYATSKDIGINAEIRYYIIGGNEQQKFKIDNKNGIIILILEIDYERTKSFYLTVQAIDGGTPPLSSQAFVNITVLDVNDNKPQFSQNVYRIKVAENSKKGDELLQVIATDADSNKNGEIEYGIERGDRFNQFRIGEISGNIYTFRDLDRENISSYVLEIRACDKGSPKLCSFVQVFIDITDINDNPPIFKNGNFSVILQENKPLGFVVTSFEVFDADEFPNTSPYTFDFKRGNEGAYFRLEQDGRLCTAVRFNHKILDHHVLQIRVFDNGNPPLYSDTWVTVKIIEESQYPPVITPLEITINSYEDEFIGGFLGRIYVTDQDKYDSFTFKIVPNNDQSYSTFNLFNISRDTGEIYAITNLDIGMYQINVTVSDGKYHSHTIVRVNVEMITSEMVKNAVIMKFSQITPKDFILRHRKMFLKTIREVLRCRQKDIFIIALNQNKKKSATHNSLNIEKAPSPSNARQRRSFGTLDVVFAVRKQQVQPSSESYYTPNEVLYRLSNRLDEIEDNSNLPIDEIVSNECIVDVCMHGQCKNQLFIDKSTSNTFYTDVISFVAPKFAIINTCLCKQGFDGNKCEEPVNACSSDPCPPQKQCWPADTIAGYQCICPIGFSGQFCEIQSLRCQHENCSQLQTSVSFSGKSYAHYKIDTSAVKSLIENQLSLSLKLRTVQQSGTLVYASGQIDYCVIEIVNGAVQFRFDLGSGEGTVIVSSVNISDGEWHTIKIERILNTAKIVVDNKHSSQGSAPGINSVLNLQNNDIFVGAKVIPHNTIKGYEDIQRGFIGCMADITLGQEKLPFYIIAGGISVAALRFTNVEFLCDPTKILVNLGICGGQPCLNAGICQDLGENFNCICPERFTGRLCEIDLNPCASAPCLYGGLCQHNGPNNYSCTCPPSLSGSRCEYGRFCTPNPCKNGGMCEEGDGISHCMCRGFTGPTCEVDVNECENQPCGSGATCINEAGSFRCICPSYLTGASCGDPLYSNSISTKIRKFSIENITGIVCGASFVFVLCLITLCCMVYKKNFISKKNASRHLKNSYKETTLNSLLAKEKNNKQNNKINNLEVNQRPMSYAPTSADNMMSANTNFVNNLDILRSYGSAGDELENIPFEYQKISFNKQNVNINNENISEASVSSYKTDWCDQTQLKTFCENKLNNGKALDYNLPLNRMTTNKPNCGKLIHVAMPNVCQSSINADNTNQGQYHWDCSDWARNSQNPLPDITEVPGAEIADSSSFHSNESNESRPRNSPPVRYKMGPDRNIPILDKNVISESVNSNLLISTQKLNLPTGSISLSRLSPAYYSENEDYASNSVPFRCLSKCKLYVRHPDSYLPPLNNLSETDGEYPQSHNIICQADVECAKRKLSVNSEEEYLCRGSLNNSNRSVHLCEIEDSELEEFLPKEIVEPHRNDN</sequence>
<dbReference type="CDD" id="cd00110">
    <property type="entry name" value="LamG"/>
    <property type="match status" value="1"/>
</dbReference>
<dbReference type="SUPFAM" id="SSF49313">
    <property type="entry name" value="Cadherin-like"/>
    <property type="match status" value="9"/>
</dbReference>
<feature type="domain" description="Laminin G" evidence="17">
    <location>
        <begin position="1220"/>
        <end position="1404"/>
    </location>
</feature>
<dbReference type="CDD" id="cd00054">
    <property type="entry name" value="EGF_CA"/>
    <property type="match status" value="5"/>
</dbReference>
<evidence type="ECO:0000256" key="13">
    <source>
        <dbReference type="PROSITE-ProRule" id="PRU00043"/>
    </source>
</evidence>
<dbReference type="GO" id="GO:0048513">
    <property type="term" value="P:animal organ development"/>
    <property type="evidence" value="ECO:0007669"/>
    <property type="project" value="UniProtKB-ARBA"/>
</dbReference>
<evidence type="ECO:0000256" key="14">
    <source>
        <dbReference type="PROSITE-ProRule" id="PRU00076"/>
    </source>
</evidence>
<dbReference type="EnsemblMetazoa" id="SCAU008311-RC">
    <property type="protein sequence ID" value="SCAU008311-PC"/>
    <property type="gene ID" value="SCAU008311"/>
</dbReference>
<dbReference type="PANTHER" id="PTHR24026:SF133">
    <property type="entry name" value="CADHERIN-RELATED FAMILY MEMBER 2"/>
    <property type="match status" value="1"/>
</dbReference>
<feature type="domain" description="EGF-like" evidence="18">
    <location>
        <begin position="1525"/>
        <end position="1561"/>
    </location>
</feature>
<dbReference type="PROSITE" id="PS50026">
    <property type="entry name" value="EGF_3"/>
    <property type="match status" value="5"/>
</dbReference>
<evidence type="ECO:0000259" key="17">
    <source>
        <dbReference type="PROSITE" id="PS50025"/>
    </source>
</evidence>
<dbReference type="PROSITE" id="PS50025">
    <property type="entry name" value="LAM_G_DOMAIN"/>
    <property type="match status" value="1"/>
</dbReference>
<dbReference type="PROSITE" id="PS00232">
    <property type="entry name" value="CADHERIN_1"/>
    <property type="match status" value="4"/>
</dbReference>
<feature type="disulfide bond" evidence="14">
    <location>
        <begin position="1193"/>
        <end position="1202"/>
    </location>
</feature>
<dbReference type="PROSITE" id="PS01187">
    <property type="entry name" value="EGF_CA"/>
    <property type="match status" value="1"/>
</dbReference>
<feature type="domain" description="Cadherin" evidence="19">
    <location>
        <begin position="464"/>
        <end position="566"/>
    </location>
</feature>
<keyword evidence="7 13" id="KW-0106">Calcium</keyword>
<keyword evidence="8" id="KW-0130">Cell adhesion</keyword>
<dbReference type="SMART" id="SM00181">
    <property type="entry name" value="EGF"/>
    <property type="match status" value="6"/>
</dbReference>
<keyword evidence="21" id="KW-1185">Reference proteome</keyword>
<organism evidence="20 21">
    <name type="scientific">Stomoxys calcitrans</name>
    <name type="common">Stable fly</name>
    <name type="synonym">Conops calcitrans</name>
    <dbReference type="NCBI Taxonomy" id="35570"/>
    <lineage>
        <taxon>Eukaryota</taxon>
        <taxon>Metazoa</taxon>
        <taxon>Ecdysozoa</taxon>
        <taxon>Arthropoda</taxon>
        <taxon>Hexapoda</taxon>
        <taxon>Insecta</taxon>
        <taxon>Pterygota</taxon>
        <taxon>Neoptera</taxon>
        <taxon>Endopterygota</taxon>
        <taxon>Diptera</taxon>
        <taxon>Brachycera</taxon>
        <taxon>Muscomorpha</taxon>
        <taxon>Muscoidea</taxon>
        <taxon>Muscidae</taxon>
        <taxon>Stomoxys</taxon>
    </lineage>
</organism>